<sequence>MDRRKFLMLSALGAGMLMLSPTLLGTSYGAVPEKALEVIKEKVGVPLEQIKESPEVTLKAPTIAETPTAIPIEVESTIPVEKVEKLWIIVDGNPNPWIADLTFTPQSGRVWFATRIKMAQSSNVRAILKLKDGSYVMAVKEVKVTAGGCG</sequence>
<evidence type="ECO:0000313" key="4">
    <source>
        <dbReference type="Proteomes" id="UP000189810"/>
    </source>
</evidence>
<dbReference type="OrthoDB" id="9798154at2"/>
<dbReference type="AlphaFoldDB" id="A0A1M6T7L2"/>
<feature type="domain" description="Ig-like SoxY" evidence="2">
    <location>
        <begin position="50"/>
        <end position="149"/>
    </location>
</feature>
<evidence type="ECO:0000256" key="1">
    <source>
        <dbReference type="SAM" id="SignalP"/>
    </source>
</evidence>
<gene>
    <name evidence="3" type="ORF">SAMN05444391_1336</name>
</gene>
<name>A0A1M6T7L2_9AQUI</name>
<reference evidence="3 4" key="1">
    <citation type="submission" date="2016-11" db="EMBL/GenBank/DDBJ databases">
        <authorList>
            <person name="Jaros S."/>
            <person name="Januszkiewicz K."/>
            <person name="Wedrychowicz H."/>
        </authorList>
    </citation>
    <scope>NUCLEOTIDE SEQUENCE [LARGE SCALE GENOMIC DNA]</scope>
    <source>
        <strain evidence="3 4">DSM 19557</strain>
    </source>
</reference>
<protein>
    <submittedName>
        <fullName evidence="3">Thiosulfate-binding protein SoxY</fullName>
    </submittedName>
</protein>
<evidence type="ECO:0000259" key="2">
    <source>
        <dbReference type="Pfam" id="PF13501"/>
    </source>
</evidence>
<dbReference type="RefSeq" id="WP_079654431.1">
    <property type="nucleotide sequence ID" value="NZ_LT670846.1"/>
</dbReference>
<dbReference type="Proteomes" id="UP000189810">
    <property type="component" value="Chromosome I"/>
</dbReference>
<feature type="signal peptide" evidence="1">
    <location>
        <begin position="1"/>
        <end position="24"/>
    </location>
</feature>
<dbReference type="STRING" id="381751.SAMN05444391_1336"/>
<dbReference type="Pfam" id="PF13501">
    <property type="entry name" value="SoxY"/>
    <property type="match status" value="1"/>
</dbReference>
<keyword evidence="1" id="KW-0732">Signal</keyword>
<dbReference type="PIRSF" id="PIRSF010312">
    <property type="entry name" value="Sulphur_oxidation_SoxY"/>
    <property type="match status" value="1"/>
</dbReference>
<proteinExistence type="predicted"/>
<dbReference type="NCBIfam" id="TIGR04488">
    <property type="entry name" value="SoxY_true_GGCGG"/>
    <property type="match status" value="1"/>
</dbReference>
<dbReference type="Gene3D" id="2.60.40.2470">
    <property type="entry name" value="SoxY domain"/>
    <property type="match status" value="1"/>
</dbReference>
<dbReference type="EMBL" id="LT670846">
    <property type="protein sequence ID" value="SHK52981.1"/>
    <property type="molecule type" value="Genomic_DNA"/>
</dbReference>
<dbReference type="InterPro" id="IPR032711">
    <property type="entry name" value="SoxY"/>
</dbReference>
<feature type="chain" id="PRO_5012793814" evidence="1">
    <location>
        <begin position="25"/>
        <end position="150"/>
    </location>
</feature>
<dbReference type="InterPro" id="IPR038162">
    <property type="entry name" value="SoxY_sf"/>
</dbReference>
<evidence type="ECO:0000313" key="3">
    <source>
        <dbReference type="EMBL" id="SHK52981.1"/>
    </source>
</evidence>
<dbReference type="InterPro" id="IPR016568">
    <property type="entry name" value="Sulphur_oxidation_SoxY"/>
</dbReference>
<accession>A0A1M6T7L2</accession>
<organism evidence="3 4">
    <name type="scientific">Thermocrinis minervae</name>
    <dbReference type="NCBI Taxonomy" id="381751"/>
    <lineage>
        <taxon>Bacteria</taxon>
        <taxon>Pseudomonadati</taxon>
        <taxon>Aquificota</taxon>
        <taxon>Aquificia</taxon>
        <taxon>Aquificales</taxon>
        <taxon>Aquificaceae</taxon>
        <taxon>Thermocrinis</taxon>
    </lineage>
</organism>
<keyword evidence="4" id="KW-1185">Reference proteome</keyword>